<dbReference type="RefSeq" id="XP_009780493.1">
    <property type="nucleotide sequence ID" value="XM_009782191.1"/>
</dbReference>
<keyword evidence="1" id="KW-0479">Metal-binding</keyword>
<sequence length="217" mass="25115">MTMTSNIAGSLNSATKEARELAVQQLLEEIRILIKRWNFTNRNITQAIFTKLTIKYNAIMDENLDASQHMMVRPSTENLHPVIDNGRFFIVCLRERTCSCRRFRLDQIPYPHAWAVLRSKNLEGEDYCSMYYNNEYMLKAYNIPIYPLPDESTWTIPAEVLEQVVLPPIGNKMPGGPNKVRYKKVSESQAKRPKSSCGQCGREGHNRRTCRNIPNHH</sequence>
<evidence type="ECO:0000256" key="2">
    <source>
        <dbReference type="SAM" id="MobiDB-lite"/>
    </source>
</evidence>
<evidence type="ECO:0000313" key="4">
    <source>
        <dbReference type="Proteomes" id="UP000189701"/>
    </source>
</evidence>
<feature type="domain" description="CCHC-type" evidence="3">
    <location>
        <begin position="197"/>
        <end position="212"/>
    </location>
</feature>
<evidence type="ECO:0000256" key="1">
    <source>
        <dbReference type="PROSITE-ProRule" id="PRU00047"/>
    </source>
</evidence>
<dbReference type="eggNOG" id="ENOG502RJNC">
    <property type="taxonomic scope" value="Eukaryota"/>
</dbReference>
<keyword evidence="1" id="KW-0863">Zinc-finger</keyword>
<keyword evidence="1" id="KW-0862">Zinc</keyword>
<accession>A0A1U7WPK0</accession>
<feature type="region of interest" description="Disordered" evidence="2">
    <location>
        <begin position="175"/>
        <end position="217"/>
    </location>
</feature>
<dbReference type="GeneID" id="104229538"/>
<dbReference type="OrthoDB" id="1299713at2759"/>
<evidence type="ECO:0000259" key="3">
    <source>
        <dbReference type="PROSITE" id="PS50158"/>
    </source>
</evidence>
<dbReference type="PANTHER" id="PTHR31973">
    <property type="entry name" value="POLYPROTEIN, PUTATIVE-RELATED"/>
    <property type="match status" value="1"/>
</dbReference>
<evidence type="ECO:0000313" key="5">
    <source>
        <dbReference type="RefSeq" id="XP_009780493.1"/>
    </source>
</evidence>
<reference evidence="4" key="1">
    <citation type="journal article" date="2013" name="Genome Biol.">
        <title>Reference genomes and transcriptomes of Nicotiana sylvestris and Nicotiana tomentosiformis.</title>
        <authorList>
            <person name="Sierro N."/>
            <person name="Battey J.N."/>
            <person name="Ouadi S."/>
            <person name="Bovet L."/>
            <person name="Goepfert S."/>
            <person name="Bakaher N."/>
            <person name="Peitsch M.C."/>
            <person name="Ivanov N.V."/>
        </authorList>
    </citation>
    <scope>NUCLEOTIDE SEQUENCE [LARGE SCALE GENOMIC DNA]</scope>
</reference>
<dbReference type="AlphaFoldDB" id="A0A1U7WPK0"/>
<protein>
    <submittedName>
        <fullName evidence="5">Uncharacterized protein LOC104229538</fullName>
    </submittedName>
</protein>
<dbReference type="InterPro" id="IPR006564">
    <property type="entry name" value="Znf_PMZ"/>
</dbReference>
<gene>
    <name evidence="5" type="primary">LOC104229538</name>
</gene>
<dbReference type="GO" id="GO:0008270">
    <property type="term" value="F:zinc ion binding"/>
    <property type="evidence" value="ECO:0007669"/>
    <property type="project" value="UniProtKB-KW"/>
</dbReference>
<keyword evidence="4" id="KW-1185">Reference proteome</keyword>
<feature type="compositionally biased region" description="Basic residues" evidence="2">
    <location>
        <begin position="205"/>
        <end position="217"/>
    </location>
</feature>
<dbReference type="SMART" id="SM00575">
    <property type="entry name" value="ZnF_PMZ"/>
    <property type="match status" value="1"/>
</dbReference>
<reference evidence="5" key="2">
    <citation type="submission" date="2025-08" db="UniProtKB">
        <authorList>
            <consortium name="RefSeq"/>
        </authorList>
    </citation>
    <scope>IDENTIFICATION</scope>
    <source>
        <tissue evidence="5">Leaf</tissue>
    </source>
</reference>
<dbReference type="GO" id="GO:0003676">
    <property type="term" value="F:nucleic acid binding"/>
    <property type="evidence" value="ECO:0007669"/>
    <property type="project" value="InterPro"/>
</dbReference>
<dbReference type="KEGG" id="nsy:104229538"/>
<dbReference type="STRING" id="4096.A0A1U7WPK0"/>
<dbReference type="PANTHER" id="PTHR31973:SF113">
    <property type="entry name" value="PROTEIN FAR1-RELATED SEQUENCE 5-LIKE"/>
    <property type="match status" value="1"/>
</dbReference>
<proteinExistence type="predicted"/>
<organism evidence="4 5">
    <name type="scientific">Nicotiana sylvestris</name>
    <name type="common">Wood tobacco</name>
    <name type="synonym">South American tobacco</name>
    <dbReference type="NCBI Taxonomy" id="4096"/>
    <lineage>
        <taxon>Eukaryota</taxon>
        <taxon>Viridiplantae</taxon>
        <taxon>Streptophyta</taxon>
        <taxon>Embryophyta</taxon>
        <taxon>Tracheophyta</taxon>
        <taxon>Spermatophyta</taxon>
        <taxon>Magnoliopsida</taxon>
        <taxon>eudicotyledons</taxon>
        <taxon>Gunneridae</taxon>
        <taxon>Pentapetalae</taxon>
        <taxon>asterids</taxon>
        <taxon>lamiids</taxon>
        <taxon>Solanales</taxon>
        <taxon>Solanaceae</taxon>
        <taxon>Nicotianoideae</taxon>
        <taxon>Nicotianeae</taxon>
        <taxon>Nicotiana</taxon>
    </lineage>
</organism>
<dbReference type="PROSITE" id="PS50158">
    <property type="entry name" value="ZF_CCHC"/>
    <property type="match status" value="1"/>
</dbReference>
<name>A0A1U7WPK0_NICSY</name>
<dbReference type="InterPro" id="IPR001878">
    <property type="entry name" value="Znf_CCHC"/>
</dbReference>
<dbReference type="Proteomes" id="UP000189701">
    <property type="component" value="Unplaced"/>
</dbReference>